<feature type="transmembrane region" description="Helical" evidence="1">
    <location>
        <begin position="88"/>
        <end position="109"/>
    </location>
</feature>
<dbReference type="RefSeq" id="WP_154519177.1">
    <property type="nucleotide sequence ID" value="NZ_VUMT01000009.1"/>
</dbReference>
<keyword evidence="3" id="KW-1185">Reference proteome</keyword>
<accession>A0A6L5XYL0</accession>
<dbReference type="EMBL" id="VUMT01000009">
    <property type="protein sequence ID" value="MSS63774.1"/>
    <property type="molecule type" value="Genomic_DNA"/>
</dbReference>
<keyword evidence="1" id="KW-1133">Transmembrane helix</keyword>
<dbReference type="AlphaFoldDB" id="A0A6L5XYL0"/>
<evidence type="ECO:0000256" key="1">
    <source>
        <dbReference type="SAM" id="Phobius"/>
    </source>
</evidence>
<evidence type="ECO:0000313" key="3">
    <source>
        <dbReference type="Proteomes" id="UP000482209"/>
    </source>
</evidence>
<evidence type="ECO:0000313" key="2">
    <source>
        <dbReference type="EMBL" id="MSS63774.1"/>
    </source>
</evidence>
<feature type="transmembrane region" description="Helical" evidence="1">
    <location>
        <begin position="64"/>
        <end position="82"/>
    </location>
</feature>
<feature type="transmembrane region" description="Helical" evidence="1">
    <location>
        <begin position="33"/>
        <end position="52"/>
    </location>
</feature>
<gene>
    <name evidence="2" type="ORF">FYJ58_07765</name>
</gene>
<keyword evidence="1" id="KW-0812">Transmembrane</keyword>
<proteinExistence type="predicted"/>
<sequence>MNIQFGFLLYFGISTLLNICEEIYKKNLMDYKQIFYCCFTLVYAFLMIASFVTYKMKKKVCFQLGKLSCSLAIFYYLMIAFLELRSFDWFTCIVLGAYLLLFTFSIWNIHHKQEYMF</sequence>
<name>A0A6L5XYL0_9FIRM</name>
<organism evidence="2 3">
    <name type="scientific">Velocimicrobium porci</name>
    <dbReference type="NCBI Taxonomy" id="2606634"/>
    <lineage>
        <taxon>Bacteria</taxon>
        <taxon>Bacillati</taxon>
        <taxon>Bacillota</taxon>
        <taxon>Clostridia</taxon>
        <taxon>Lachnospirales</taxon>
        <taxon>Lachnospiraceae</taxon>
        <taxon>Velocimicrobium</taxon>
    </lineage>
</organism>
<keyword evidence="1" id="KW-0472">Membrane</keyword>
<dbReference type="Proteomes" id="UP000482209">
    <property type="component" value="Unassembled WGS sequence"/>
</dbReference>
<protein>
    <submittedName>
        <fullName evidence="2">Uncharacterized protein</fullName>
    </submittedName>
</protein>
<reference evidence="2 3" key="1">
    <citation type="submission" date="2019-08" db="EMBL/GenBank/DDBJ databases">
        <title>In-depth cultivation of the pig gut microbiome towards novel bacterial diversity and tailored functional studies.</title>
        <authorList>
            <person name="Wylensek D."/>
            <person name="Hitch T.C.A."/>
            <person name="Clavel T."/>
        </authorList>
    </citation>
    <scope>NUCLEOTIDE SEQUENCE [LARGE SCALE GENOMIC DNA]</scope>
    <source>
        <strain evidence="2 3">WCA-693-APC-MOT-I</strain>
    </source>
</reference>
<comment type="caution">
    <text evidence="2">The sequence shown here is derived from an EMBL/GenBank/DDBJ whole genome shotgun (WGS) entry which is preliminary data.</text>
</comment>